<keyword evidence="1" id="KW-0812">Transmembrane</keyword>
<evidence type="ECO:0000256" key="1">
    <source>
        <dbReference type="SAM" id="Phobius"/>
    </source>
</evidence>
<feature type="transmembrane region" description="Helical" evidence="1">
    <location>
        <begin position="48"/>
        <end position="73"/>
    </location>
</feature>
<gene>
    <name evidence="2" type="ORF">C5F46_11160</name>
</gene>
<organism evidence="2 3">
    <name type="scientific">Phaeovulum veldkampii DSM 11550</name>
    <dbReference type="NCBI Taxonomy" id="1185920"/>
    <lineage>
        <taxon>Bacteria</taxon>
        <taxon>Pseudomonadati</taxon>
        <taxon>Pseudomonadota</taxon>
        <taxon>Alphaproteobacteria</taxon>
        <taxon>Rhodobacterales</taxon>
        <taxon>Paracoccaceae</taxon>
        <taxon>Phaeovulum</taxon>
    </lineage>
</organism>
<name>A0A2T4JGS2_9RHOB</name>
<comment type="caution">
    <text evidence="2">The sequence shown here is derived from an EMBL/GenBank/DDBJ whole genome shotgun (WGS) entry which is preliminary data.</text>
</comment>
<evidence type="ECO:0008006" key="4">
    <source>
        <dbReference type="Google" id="ProtNLM"/>
    </source>
</evidence>
<proteinExistence type="predicted"/>
<sequence>MHRGSAVIGPDIIGVGLLALFVALPVWIGRAEGAEGLHGSALLIWPLLPAPLALLFVAASNACFGLWVGPAGLSISSLRRTERIGWDEIIGWRPWRRDRLRVFRAVAPFLPPGAAGAVLLARASTGVEIVLRTGRSRRLPREGFENGLARVQRALTERGLPRLEPAH</sequence>
<keyword evidence="1" id="KW-0472">Membrane</keyword>
<accession>A0A2T4JGS2</accession>
<dbReference type="RefSeq" id="WP_107325432.1">
    <property type="nucleotide sequence ID" value="NZ_NHSP01000038.1"/>
</dbReference>
<dbReference type="Proteomes" id="UP000241899">
    <property type="component" value="Unassembled WGS sequence"/>
</dbReference>
<reference evidence="2 3" key="1">
    <citation type="submission" date="2018-03" db="EMBL/GenBank/DDBJ databases">
        <title>Rhodobacter veldkampii.</title>
        <authorList>
            <person name="Meyer T.E."/>
            <person name="Miller S."/>
            <person name="Lodha T."/>
            <person name="Gandham S."/>
            <person name="Chintalapati S."/>
            <person name="Chintalapati V.R."/>
        </authorList>
    </citation>
    <scope>NUCLEOTIDE SEQUENCE [LARGE SCALE GENOMIC DNA]</scope>
    <source>
        <strain evidence="2 3">DSM 11550</strain>
    </source>
</reference>
<keyword evidence="1" id="KW-1133">Transmembrane helix</keyword>
<dbReference type="AlphaFoldDB" id="A0A2T4JGS2"/>
<protein>
    <recommendedName>
        <fullName evidence="4">DUF304 domain-containing protein</fullName>
    </recommendedName>
</protein>
<keyword evidence="3" id="KW-1185">Reference proteome</keyword>
<evidence type="ECO:0000313" key="3">
    <source>
        <dbReference type="Proteomes" id="UP000241899"/>
    </source>
</evidence>
<dbReference type="EMBL" id="PZKF01000025">
    <property type="protein sequence ID" value="PTE17043.1"/>
    <property type="molecule type" value="Genomic_DNA"/>
</dbReference>
<feature type="transmembrane region" description="Helical" evidence="1">
    <location>
        <begin position="7"/>
        <end position="28"/>
    </location>
</feature>
<evidence type="ECO:0000313" key="2">
    <source>
        <dbReference type="EMBL" id="PTE17043.1"/>
    </source>
</evidence>